<evidence type="ECO:0000256" key="6">
    <source>
        <dbReference type="ARBA" id="ARBA00022884"/>
    </source>
</evidence>
<evidence type="ECO:0000259" key="14">
    <source>
        <dbReference type="PROSITE" id="PS51831"/>
    </source>
</evidence>
<dbReference type="Pfam" id="PF12072">
    <property type="entry name" value="RNase_Y_N"/>
    <property type="match status" value="1"/>
</dbReference>
<dbReference type="STRING" id="1850517.A8708_17210"/>
<dbReference type="PANTHER" id="PTHR12826">
    <property type="entry name" value="RIBONUCLEASE Y"/>
    <property type="match status" value="1"/>
</dbReference>
<dbReference type="FunFam" id="1.10.3210.10:FF:000003">
    <property type="entry name" value="Ribonuclease Y"/>
    <property type="match status" value="1"/>
</dbReference>
<evidence type="ECO:0000256" key="11">
    <source>
        <dbReference type="HAMAP-Rule" id="MF_00335"/>
    </source>
</evidence>
<dbReference type="SMART" id="SM00322">
    <property type="entry name" value="KH"/>
    <property type="match status" value="1"/>
</dbReference>
<evidence type="ECO:0000256" key="2">
    <source>
        <dbReference type="ARBA" id="ARBA00022692"/>
    </source>
</evidence>
<dbReference type="InterPro" id="IPR006675">
    <property type="entry name" value="HDIG_dom"/>
</dbReference>
<evidence type="ECO:0000256" key="4">
    <source>
        <dbReference type="ARBA" id="ARBA00022759"/>
    </source>
</evidence>
<dbReference type="PANTHER" id="PTHR12826:SF15">
    <property type="entry name" value="RIBONUCLEASE Y"/>
    <property type="match status" value="1"/>
</dbReference>
<accession>A0A198AJK4</accession>
<dbReference type="InterPro" id="IPR003607">
    <property type="entry name" value="HD/PDEase_dom"/>
</dbReference>
<dbReference type="GO" id="GO:0005886">
    <property type="term" value="C:plasma membrane"/>
    <property type="evidence" value="ECO:0007669"/>
    <property type="project" value="UniProtKB-SubCell"/>
</dbReference>
<keyword evidence="16" id="KW-1185">Reference proteome</keyword>
<keyword evidence="4 11" id="KW-0255">Endonuclease</keyword>
<evidence type="ECO:0000256" key="1">
    <source>
        <dbReference type="ARBA" id="ARBA00004162"/>
    </source>
</evidence>
<feature type="domain" description="HD" evidence="14">
    <location>
        <begin position="329"/>
        <end position="422"/>
    </location>
</feature>
<dbReference type="PROSITE" id="PS50084">
    <property type="entry name" value="KH_TYPE_1"/>
    <property type="match status" value="1"/>
</dbReference>
<dbReference type="SMART" id="SM00471">
    <property type="entry name" value="HDc"/>
    <property type="match status" value="1"/>
</dbReference>
<evidence type="ECO:0000256" key="7">
    <source>
        <dbReference type="ARBA" id="ARBA00022989"/>
    </source>
</evidence>
<dbReference type="Gene3D" id="1.10.3210.10">
    <property type="entry name" value="Hypothetical protein af1432"/>
    <property type="match status" value="1"/>
</dbReference>
<dbReference type="InterPro" id="IPR004088">
    <property type="entry name" value="KH_dom_type_1"/>
</dbReference>
<keyword evidence="3 11" id="KW-0540">Nuclease</keyword>
<dbReference type="NCBIfam" id="TIGR03319">
    <property type="entry name" value="RNase_Y"/>
    <property type="match status" value="1"/>
</dbReference>
<dbReference type="InterPro" id="IPR017705">
    <property type="entry name" value="Ribonuclease_Y"/>
</dbReference>
<proteinExistence type="inferred from homology"/>
<dbReference type="SUPFAM" id="SSF54791">
    <property type="entry name" value="Eukaryotic type KH-domain (KH-domain type I)"/>
    <property type="match status" value="1"/>
</dbReference>
<dbReference type="Gene3D" id="3.30.1370.10">
    <property type="entry name" value="K Homology domain, type 1"/>
    <property type="match status" value="1"/>
</dbReference>
<evidence type="ECO:0000256" key="5">
    <source>
        <dbReference type="ARBA" id="ARBA00022801"/>
    </source>
</evidence>
<dbReference type="PROSITE" id="PS51831">
    <property type="entry name" value="HD"/>
    <property type="match status" value="1"/>
</dbReference>
<evidence type="ECO:0000313" key="16">
    <source>
        <dbReference type="Proteomes" id="UP000078454"/>
    </source>
</evidence>
<dbReference type="Pfam" id="PF00013">
    <property type="entry name" value="KH_1"/>
    <property type="match status" value="1"/>
</dbReference>
<dbReference type="CDD" id="cd22431">
    <property type="entry name" value="KH-I_RNaseY"/>
    <property type="match status" value="1"/>
</dbReference>
<dbReference type="CDD" id="cd00077">
    <property type="entry name" value="HDc"/>
    <property type="match status" value="1"/>
</dbReference>
<keyword evidence="7" id="KW-1133">Transmembrane helix</keyword>
<dbReference type="InterPro" id="IPR006674">
    <property type="entry name" value="HD_domain"/>
</dbReference>
<evidence type="ECO:0000256" key="9">
    <source>
        <dbReference type="ARBA" id="ARBA00061537"/>
    </source>
</evidence>
<dbReference type="GO" id="GO:0004521">
    <property type="term" value="F:RNA endonuclease activity"/>
    <property type="evidence" value="ECO:0007669"/>
    <property type="project" value="UniProtKB-UniRule"/>
</dbReference>
<keyword evidence="6 11" id="KW-0694">RNA-binding</keyword>
<comment type="caution">
    <text evidence="15">The sequence shown here is derived from an EMBL/GenBank/DDBJ whole genome shotgun (WGS) entry which is preliminary data.</text>
</comment>
<dbReference type="Pfam" id="PF01966">
    <property type="entry name" value="HD"/>
    <property type="match status" value="1"/>
</dbReference>
<keyword evidence="13" id="KW-0175">Coiled coil</keyword>
<evidence type="ECO:0000256" key="13">
    <source>
        <dbReference type="SAM" id="Coils"/>
    </source>
</evidence>
<dbReference type="GO" id="GO:0006402">
    <property type="term" value="P:mRNA catabolic process"/>
    <property type="evidence" value="ECO:0007669"/>
    <property type="project" value="UniProtKB-UniRule"/>
</dbReference>
<dbReference type="FunFam" id="3.30.1370.10:FF:000006">
    <property type="entry name" value="Ribonuclease Y"/>
    <property type="match status" value="1"/>
</dbReference>
<dbReference type="AlphaFoldDB" id="A0A198AJK4"/>
<comment type="similarity">
    <text evidence="9 11">Belongs to the RNase Y family.</text>
</comment>
<dbReference type="EMBL" id="LYPB01000048">
    <property type="protein sequence ID" value="OAS21659.1"/>
    <property type="molecule type" value="Genomic_DNA"/>
</dbReference>
<reference evidence="15 16" key="1">
    <citation type="submission" date="2016-05" db="EMBL/GenBank/DDBJ databases">
        <title>Paenibacillus sp. 1ZS3-15 nov., isolated from the rhizosphere soil.</title>
        <authorList>
            <person name="Zhang X.X."/>
            <person name="Zhang J."/>
        </authorList>
    </citation>
    <scope>NUCLEOTIDE SEQUENCE [LARGE SCALE GENOMIC DNA]</scope>
    <source>
        <strain evidence="15 16">1ZS3-15</strain>
    </source>
</reference>
<name>A0A198AJK4_9BACL</name>
<keyword evidence="8" id="KW-0472">Membrane</keyword>
<dbReference type="InterPro" id="IPR022711">
    <property type="entry name" value="RNase_Y_N"/>
</dbReference>
<dbReference type="InterPro" id="IPR004087">
    <property type="entry name" value="KH_dom"/>
</dbReference>
<organism evidence="15 16">
    <name type="scientific">Paenibacillus oryzisoli</name>
    <dbReference type="NCBI Taxonomy" id="1850517"/>
    <lineage>
        <taxon>Bacteria</taxon>
        <taxon>Bacillati</taxon>
        <taxon>Bacillota</taxon>
        <taxon>Bacilli</taxon>
        <taxon>Bacillales</taxon>
        <taxon>Paenibacillaceae</taxon>
        <taxon>Paenibacillus</taxon>
    </lineage>
</organism>
<dbReference type="InterPro" id="IPR036612">
    <property type="entry name" value="KH_dom_type_1_sf"/>
</dbReference>
<comment type="subcellular location">
    <subcellularLocation>
        <location evidence="1">Cell membrane</location>
        <topology evidence="1">Single-pass membrane protein</topology>
    </subcellularLocation>
</comment>
<evidence type="ECO:0000313" key="15">
    <source>
        <dbReference type="EMBL" id="OAS21659.1"/>
    </source>
</evidence>
<dbReference type="SUPFAM" id="SSF109604">
    <property type="entry name" value="HD-domain/PDEase-like"/>
    <property type="match status" value="1"/>
</dbReference>
<dbReference type="Proteomes" id="UP000078454">
    <property type="component" value="Unassembled WGS sequence"/>
</dbReference>
<feature type="coiled-coil region" evidence="13">
    <location>
        <begin position="26"/>
        <end position="132"/>
    </location>
</feature>
<evidence type="ECO:0000256" key="12">
    <source>
        <dbReference type="NCBIfam" id="TIGR03319"/>
    </source>
</evidence>
<evidence type="ECO:0000256" key="3">
    <source>
        <dbReference type="ARBA" id="ARBA00022722"/>
    </source>
</evidence>
<evidence type="ECO:0000256" key="8">
    <source>
        <dbReference type="ARBA" id="ARBA00023136"/>
    </source>
</evidence>
<dbReference type="OrthoDB" id="9803205at2"/>
<dbReference type="HAMAP" id="MF_00335">
    <property type="entry name" value="RNase_Y"/>
    <property type="match status" value="1"/>
</dbReference>
<dbReference type="EC" id="3.1.-.-" evidence="11 12"/>
<sequence>MMTAIWIAIILVVGAACLGIGYFIRKSLAEAKISSAETAAEQIKESAKKEAEALKKETVLEAKDEVHKLRSEAEKDIRERRNEIQRQERRLLQKEESLDKKLESLERKEELVANKEKRIEDTQTQIDQLYKSQVSELERISGLTMEEAKSIILTNVEQEVRHETAQLIKEIEQQAKEEGDKKAREIITLAIQRCAADHVAETTVSVVSLPNEEMKGRIIGREGRNIRALETLTGIDLIIDDTPEAVILSGFDPIRREIARTSLEKLVADGRIHPARIEEMVEKSRKEVDERIREYGEQATFEVGVHGLHPDLIKILGRLKFRTSYGQNVLKHSMEVAYLAGLMAGELGVDVTLAKRAGLLHDIGKALDHEVEGSHVEIGVEIGKKYKEHPIVINSIASHHGDVEATSVIAMLVGAADALSAARPGARRETLETYIKRLEKLEEISESFEGVEKSYAIQAGREVRVMVQPEKVDDTEAFRLARDITKKIEGELDYPGHIKVTVIRETRAVEYAK</sequence>
<gene>
    <name evidence="11" type="primary">rny</name>
    <name evidence="15" type="ORF">A8708_17210</name>
</gene>
<keyword evidence="2" id="KW-0812">Transmembrane</keyword>
<dbReference type="RefSeq" id="WP_056625130.1">
    <property type="nucleotide sequence ID" value="NZ_LYPB01000048.1"/>
</dbReference>
<keyword evidence="5 11" id="KW-0378">Hydrolase</keyword>
<dbReference type="NCBIfam" id="TIGR00277">
    <property type="entry name" value="HDIG"/>
    <property type="match status" value="1"/>
</dbReference>
<protein>
    <recommendedName>
        <fullName evidence="10 11">Ribonuclease Y</fullName>
        <shortName evidence="11">RNase Y</shortName>
        <ecNumber evidence="11 12">3.1.-.-</ecNumber>
    </recommendedName>
</protein>
<dbReference type="GO" id="GO:0016787">
    <property type="term" value="F:hydrolase activity"/>
    <property type="evidence" value="ECO:0007669"/>
    <property type="project" value="UniProtKB-KW"/>
</dbReference>
<evidence type="ECO:0000256" key="10">
    <source>
        <dbReference type="ARBA" id="ARBA00073072"/>
    </source>
</evidence>
<comment type="function">
    <text evidence="11">Endoribonuclease that initiates mRNA decay.</text>
</comment>
<dbReference type="GO" id="GO:0003723">
    <property type="term" value="F:RNA binding"/>
    <property type="evidence" value="ECO:0007669"/>
    <property type="project" value="UniProtKB-UniRule"/>
</dbReference>